<dbReference type="EMBL" id="WHLY01000001">
    <property type="protein sequence ID" value="MPR31892.1"/>
    <property type="molecule type" value="Genomic_DNA"/>
</dbReference>
<dbReference type="SUPFAM" id="SSF51126">
    <property type="entry name" value="Pectin lyase-like"/>
    <property type="match status" value="1"/>
</dbReference>
<dbReference type="Proteomes" id="UP000479293">
    <property type="component" value="Unassembled WGS sequence"/>
</dbReference>
<dbReference type="InterPro" id="IPR012334">
    <property type="entry name" value="Pectin_lyas_fold"/>
</dbReference>
<organism evidence="1 2">
    <name type="scientific">Salmonirosea aquatica</name>
    <dbReference type="NCBI Taxonomy" id="2654236"/>
    <lineage>
        <taxon>Bacteria</taxon>
        <taxon>Pseudomonadati</taxon>
        <taxon>Bacteroidota</taxon>
        <taxon>Cytophagia</taxon>
        <taxon>Cytophagales</taxon>
        <taxon>Spirosomataceae</taxon>
        <taxon>Salmonirosea</taxon>
    </lineage>
</organism>
<evidence type="ECO:0008006" key="3">
    <source>
        <dbReference type="Google" id="ProtNLM"/>
    </source>
</evidence>
<dbReference type="AlphaFoldDB" id="A0A7C9FQJ9"/>
<evidence type="ECO:0000313" key="1">
    <source>
        <dbReference type="EMBL" id="MPR31892.1"/>
    </source>
</evidence>
<protein>
    <recommendedName>
        <fullName evidence="3">Right handed beta helix domain-containing protein</fullName>
    </recommendedName>
</protein>
<comment type="caution">
    <text evidence="1">The sequence shown here is derived from an EMBL/GenBank/DDBJ whole genome shotgun (WGS) entry which is preliminary data.</text>
</comment>
<reference evidence="1 2" key="1">
    <citation type="submission" date="2019-10" db="EMBL/GenBank/DDBJ databases">
        <title>Draft Genome Sequence of Cytophagaceae sp. SJW1-29.</title>
        <authorList>
            <person name="Choi A."/>
        </authorList>
    </citation>
    <scope>NUCLEOTIDE SEQUENCE [LARGE SCALE GENOMIC DNA]</scope>
    <source>
        <strain evidence="1 2">SJW1-29</strain>
    </source>
</reference>
<dbReference type="Gene3D" id="2.160.20.10">
    <property type="entry name" value="Single-stranded right-handed beta-helix, Pectin lyase-like"/>
    <property type="match status" value="1"/>
</dbReference>
<gene>
    <name evidence="1" type="ORF">GBK04_00640</name>
</gene>
<proteinExistence type="predicted"/>
<keyword evidence="2" id="KW-1185">Reference proteome</keyword>
<accession>A0A7C9FQJ9</accession>
<sequence>MLDKPLTLIGEPNSVIDGQSRGEILRIVSNQLLVQGLTFQNVGITSLEEWSGIKVKEVSHNIIRGNHFQNAFFALYLSNSNHVQVLDNTLGGVAHRGRLRQRHPRLAVRRPALHVLARRRLPGQHLPPQRGRGGGDVFQICQDAQQYF</sequence>
<evidence type="ECO:0000313" key="2">
    <source>
        <dbReference type="Proteomes" id="UP000479293"/>
    </source>
</evidence>
<dbReference type="InterPro" id="IPR011050">
    <property type="entry name" value="Pectin_lyase_fold/virulence"/>
</dbReference>
<name>A0A7C9FQJ9_9BACT</name>